<dbReference type="Pfam" id="PF00266">
    <property type="entry name" value="Aminotran_5"/>
    <property type="match status" value="1"/>
</dbReference>
<dbReference type="eggNOG" id="COG0520">
    <property type="taxonomic scope" value="Bacteria"/>
</dbReference>
<protein>
    <submittedName>
        <fullName evidence="2">Aminotransferase</fullName>
    </submittedName>
</protein>
<dbReference type="RefSeq" id="WP_020933656.1">
    <property type="nucleotide sequence ID" value="NC_021915.1"/>
</dbReference>
<dbReference type="Gene3D" id="3.90.1150.10">
    <property type="entry name" value="Aspartate Aminotransferase, domain 1"/>
    <property type="match status" value="1"/>
</dbReference>
<keyword evidence="2" id="KW-0032">Aminotransferase</keyword>
<proteinExistence type="predicted"/>
<dbReference type="SUPFAM" id="SSF53383">
    <property type="entry name" value="PLP-dependent transferases"/>
    <property type="match status" value="1"/>
</dbReference>
<dbReference type="InterPro" id="IPR015421">
    <property type="entry name" value="PyrdxlP-dep_Trfase_major"/>
</dbReference>
<organism evidence="2 3">
    <name type="scientific">Corynebacterium maris DSM 45190</name>
    <dbReference type="NCBI Taxonomy" id="1224163"/>
    <lineage>
        <taxon>Bacteria</taxon>
        <taxon>Bacillati</taxon>
        <taxon>Actinomycetota</taxon>
        <taxon>Actinomycetes</taxon>
        <taxon>Mycobacteriales</taxon>
        <taxon>Corynebacteriaceae</taxon>
        <taxon>Corynebacterium</taxon>
    </lineage>
</organism>
<dbReference type="AlphaFoldDB" id="S5TFL2"/>
<sequence>MGSQTRYDVANVRGLYTSLSDGWTYLNAHDRPQIPERVSAAVARAFRTSTAMTRPGSTHQQEPCVPVAPGIIADARAAVAELVGGDPDAVVLGPSLQVLYQGLVTAMRPQLRYQSNLVLSHFDAEALTVPFNAAGVADIRWAQADLGTGALPAWQYRELVDGSTRLVSVPAAQPLLGAVVDVAEVVEEVRARSRAWVLVDASAYAPYRLVDIEEWNADIIAVDFAQLGGPQLAALIFRDPRMFKRLDSLDPAYSRADGVAAKLETPVSVGLAGGVAATVEHLARFVDLPADEVTDATTGRDRLAHSMGQLAGYMDGLCDRLYQQLGSLPQVHIFGASGEVAQDSGDEVERLPRLSFAVRGVPAATVQRRLLDNALITGIAPDITLLREMGTEETGGAVTVALGPFTTTGDLDHLVRVVASLA</sequence>
<dbReference type="EMBL" id="CP003924">
    <property type="protein sequence ID" value="AGS33721.1"/>
    <property type="molecule type" value="Genomic_DNA"/>
</dbReference>
<gene>
    <name evidence="2" type="ORF">B841_01190</name>
</gene>
<dbReference type="InterPro" id="IPR015422">
    <property type="entry name" value="PyrdxlP-dep_Trfase_small"/>
</dbReference>
<evidence type="ECO:0000259" key="1">
    <source>
        <dbReference type="Pfam" id="PF00266"/>
    </source>
</evidence>
<evidence type="ECO:0000313" key="3">
    <source>
        <dbReference type="Proteomes" id="UP000015388"/>
    </source>
</evidence>
<reference evidence="2 3" key="1">
    <citation type="submission" date="2012-11" db="EMBL/GenBank/DDBJ databases">
        <title>The complete genome sequence of Corynebacterium maris Coryn-1 (=DSM 45190).</title>
        <authorList>
            <person name="Schaffert L."/>
            <person name="Albersmeier A."/>
            <person name="Kalinowski J."/>
            <person name="Ruckert C."/>
        </authorList>
    </citation>
    <scope>NUCLEOTIDE SEQUENCE [LARGE SCALE GENOMIC DNA]</scope>
    <source>
        <strain evidence="3">Coryn-1</strain>
    </source>
</reference>
<dbReference type="Proteomes" id="UP000015388">
    <property type="component" value="Chromosome"/>
</dbReference>
<dbReference type="HOGENOM" id="CLU_003433_2_2_11"/>
<keyword evidence="3" id="KW-1185">Reference proteome</keyword>
<evidence type="ECO:0000313" key="2">
    <source>
        <dbReference type="EMBL" id="AGS33721.1"/>
    </source>
</evidence>
<dbReference type="Gene3D" id="3.40.640.10">
    <property type="entry name" value="Type I PLP-dependent aspartate aminotransferase-like (Major domain)"/>
    <property type="match status" value="1"/>
</dbReference>
<dbReference type="PANTHER" id="PTHR43586">
    <property type="entry name" value="CYSTEINE DESULFURASE"/>
    <property type="match status" value="1"/>
</dbReference>
<dbReference type="STRING" id="1224163.B841_01190"/>
<dbReference type="InterPro" id="IPR015424">
    <property type="entry name" value="PyrdxlP-dep_Trfase"/>
</dbReference>
<dbReference type="OrthoDB" id="7592443at2"/>
<dbReference type="InterPro" id="IPR000192">
    <property type="entry name" value="Aminotrans_V_dom"/>
</dbReference>
<name>S5TFL2_9CORY</name>
<dbReference type="PANTHER" id="PTHR43586:SF21">
    <property type="entry name" value="PYRIDOXAL PHOSPHATE (PLP)-DEPENDENT ASPARTATE AMINOTRANSFERASE SUPERFAMILY"/>
    <property type="match status" value="1"/>
</dbReference>
<accession>S5TFL2</accession>
<keyword evidence="2" id="KW-0808">Transferase</keyword>
<dbReference type="GO" id="GO:0008483">
    <property type="term" value="F:transaminase activity"/>
    <property type="evidence" value="ECO:0007669"/>
    <property type="project" value="UniProtKB-KW"/>
</dbReference>
<dbReference type="KEGG" id="cmd:B841_01190"/>
<dbReference type="PATRIC" id="fig|1224163.3.peg.238"/>
<feature type="domain" description="Aminotransferase class V" evidence="1">
    <location>
        <begin position="33"/>
        <end position="222"/>
    </location>
</feature>